<keyword evidence="2" id="KW-1185">Reference proteome</keyword>
<dbReference type="EMBL" id="WTYH01000001">
    <property type="protein sequence ID" value="MXO94235.1"/>
    <property type="molecule type" value="Genomic_DNA"/>
</dbReference>
<sequence>MSPIKITQADGSRLNALVEAGYETLVVHSRSGSGTTARNPDYKLAVTAIMEKLDGAGLPFTVYLDSRPVEHLPLDQRRLATSRQLSGPFDSRFAILVSAMNAGSASRGAWRRIRFAVPGASASELSSILSAGANTAVSAIQRLSNTDQRRVTSAHIHEAVRRLAVGEDAPNFADS</sequence>
<proteinExistence type="predicted"/>
<dbReference type="OrthoDB" id="9777694at2"/>
<evidence type="ECO:0000313" key="2">
    <source>
        <dbReference type="Proteomes" id="UP000460626"/>
    </source>
</evidence>
<evidence type="ECO:0000313" key="1">
    <source>
        <dbReference type="EMBL" id="MXO94235.1"/>
    </source>
</evidence>
<organism evidence="1 2">
    <name type="scientific">Aurantiacibacter arachoides</name>
    <dbReference type="NCBI Taxonomy" id="1850444"/>
    <lineage>
        <taxon>Bacteria</taxon>
        <taxon>Pseudomonadati</taxon>
        <taxon>Pseudomonadota</taxon>
        <taxon>Alphaproteobacteria</taxon>
        <taxon>Sphingomonadales</taxon>
        <taxon>Erythrobacteraceae</taxon>
        <taxon>Aurantiacibacter</taxon>
    </lineage>
</organism>
<name>A0A845A269_9SPHN</name>
<accession>A0A845A269</accession>
<gene>
    <name evidence="1" type="ORF">GRI62_11575</name>
</gene>
<protein>
    <submittedName>
        <fullName evidence="1">Uncharacterized protein</fullName>
    </submittedName>
</protein>
<dbReference type="Proteomes" id="UP000460626">
    <property type="component" value="Unassembled WGS sequence"/>
</dbReference>
<reference evidence="1 2" key="1">
    <citation type="submission" date="2019-12" db="EMBL/GenBank/DDBJ databases">
        <title>Genomic-based taxomic classification of the family Erythrobacteraceae.</title>
        <authorList>
            <person name="Xu L."/>
        </authorList>
    </citation>
    <scope>NUCLEOTIDE SEQUENCE [LARGE SCALE GENOMIC DNA]</scope>
    <source>
        <strain evidence="1 2">RC4-10-4</strain>
    </source>
</reference>
<comment type="caution">
    <text evidence="1">The sequence shown here is derived from an EMBL/GenBank/DDBJ whole genome shotgun (WGS) entry which is preliminary data.</text>
</comment>
<dbReference type="AlphaFoldDB" id="A0A845A269"/>
<dbReference type="RefSeq" id="WP_131453479.1">
    <property type="nucleotide sequence ID" value="NZ_BMJK01000002.1"/>
</dbReference>